<evidence type="ECO:0000313" key="2">
    <source>
        <dbReference type="EMBL" id="GAF81100.1"/>
    </source>
</evidence>
<dbReference type="AlphaFoldDB" id="X0TY72"/>
<dbReference type="InterPro" id="IPR036188">
    <property type="entry name" value="FAD/NAD-bd_sf"/>
</dbReference>
<dbReference type="Pfam" id="PF01494">
    <property type="entry name" value="FAD_binding_3"/>
    <property type="match status" value="1"/>
</dbReference>
<accession>X0TY72</accession>
<feature type="non-terminal residue" evidence="2">
    <location>
        <position position="45"/>
    </location>
</feature>
<sequence length="45" mass="4858">MDDIMDVVVVGAGQAGLAVSYLLTRSGVRHVVLERGEIGESWRSQ</sequence>
<organism evidence="2">
    <name type="scientific">marine sediment metagenome</name>
    <dbReference type="NCBI Taxonomy" id="412755"/>
    <lineage>
        <taxon>unclassified sequences</taxon>
        <taxon>metagenomes</taxon>
        <taxon>ecological metagenomes</taxon>
    </lineage>
</organism>
<feature type="domain" description="FAD-binding" evidence="1">
    <location>
        <begin position="5"/>
        <end position="36"/>
    </location>
</feature>
<gene>
    <name evidence="2" type="ORF">S01H1_18501</name>
</gene>
<dbReference type="GO" id="GO:0071949">
    <property type="term" value="F:FAD binding"/>
    <property type="evidence" value="ECO:0007669"/>
    <property type="project" value="InterPro"/>
</dbReference>
<dbReference type="EMBL" id="BARS01009896">
    <property type="protein sequence ID" value="GAF81100.1"/>
    <property type="molecule type" value="Genomic_DNA"/>
</dbReference>
<evidence type="ECO:0000259" key="1">
    <source>
        <dbReference type="Pfam" id="PF01494"/>
    </source>
</evidence>
<name>X0TY72_9ZZZZ</name>
<comment type="caution">
    <text evidence="2">The sequence shown here is derived from an EMBL/GenBank/DDBJ whole genome shotgun (WGS) entry which is preliminary data.</text>
</comment>
<proteinExistence type="predicted"/>
<dbReference type="SUPFAM" id="SSF51905">
    <property type="entry name" value="FAD/NAD(P)-binding domain"/>
    <property type="match status" value="1"/>
</dbReference>
<dbReference type="Gene3D" id="3.50.50.60">
    <property type="entry name" value="FAD/NAD(P)-binding domain"/>
    <property type="match status" value="1"/>
</dbReference>
<dbReference type="InterPro" id="IPR002938">
    <property type="entry name" value="FAD-bd"/>
</dbReference>
<protein>
    <recommendedName>
        <fullName evidence="1">FAD-binding domain-containing protein</fullName>
    </recommendedName>
</protein>
<reference evidence="2" key="1">
    <citation type="journal article" date="2014" name="Front. Microbiol.">
        <title>High frequency of phylogenetically diverse reductive dehalogenase-homologous genes in deep subseafloor sedimentary metagenomes.</title>
        <authorList>
            <person name="Kawai M."/>
            <person name="Futagami T."/>
            <person name="Toyoda A."/>
            <person name="Takaki Y."/>
            <person name="Nishi S."/>
            <person name="Hori S."/>
            <person name="Arai W."/>
            <person name="Tsubouchi T."/>
            <person name="Morono Y."/>
            <person name="Uchiyama I."/>
            <person name="Ito T."/>
            <person name="Fujiyama A."/>
            <person name="Inagaki F."/>
            <person name="Takami H."/>
        </authorList>
    </citation>
    <scope>NUCLEOTIDE SEQUENCE</scope>
    <source>
        <strain evidence="2">Expedition CK06-06</strain>
    </source>
</reference>